<dbReference type="SUPFAM" id="SSF56801">
    <property type="entry name" value="Acetyl-CoA synthetase-like"/>
    <property type="match status" value="1"/>
</dbReference>
<sequence>MNRPLVAIGASDPSAVLRGLEAALAGGPALLPVAEDAPALPAPPPSHVTQRVALVVETSGSTGIGKRVALSSDALLAGAASADAALGGPGRWVLALPTHYIAGLNVLTRSITAGTTPIVVPPGHFDGGAFADAVDRLDVGPGAPRRYTSLVPVQLARVLDDPRATAAATRFDAVLVGGQSTPAPLRQRALDAGVRVVTTYGASETSGGCVYDGTPFGTVRAELADGALELSGPMLAEGYLDDPERTARTFVERDGHRWYRTGDAATIDDDGRLRVLGRLDDVIVSGGEKVPLGAVERRVRELPGQDAAVVTRRASGEWGEVPVVVTERSIDLDTVRAHVAEALGRAARPAAVLVVDTLPMLASGKPDRRAVRALADPEGAPSP</sequence>
<protein>
    <submittedName>
        <fullName evidence="3">O-succinylbenzoate--CoA ligase</fullName>
    </submittedName>
</protein>
<dbReference type="Gene3D" id="3.30.300.30">
    <property type="match status" value="1"/>
</dbReference>
<dbReference type="STRING" id="465820.NS263_12925"/>
<dbReference type="PATRIC" id="fig|465820.4.peg.695"/>
<name>A0A147DT03_9MICO</name>
<evidence type="ECO:0000313" key="3">
    <source>
        <dbReference type="EMBL" id="KTR53334.1"/>
    </source>
</evidence>
<dbReference type="InterPro" id="IPR042099">
    <property type="entry name" value="ANL_N_sf"/>
</dbReference>
<dbReference type="Pfam" id="PF13193">
    <property type="entry name" value="AMP-binding_C"/>
    <property type="match status" value="1"/>
</dbReference>
<dbReference type="Pfam" id="PF00501">
    <property type="entry name" value="AMP-binding"/>
    <property type="match status" value="1"/>
</dbReference>
<dbReference type="PANTHER" id="PTHR43767:SF1">
    <property type="entry name" value="NONRIBOSOMAL PEPTIDE SYNTHASE PES1 (EUROFUNG)-RELATED"/>
    <property type="match status" value="1"/>
</dbReference>
<keyword evidence="3" id="KW-0436">Ligase</keyword>
<dbReference type="InterPro" id="IPR045851">
    <property type="entry name" value="AMP-bd_C_sf"/>
</dbReference>
<dbReference type="OrthoDB" id="9803968at2"/>
<dbReference type="Gene3D" id="3.40.50.12780">
    <property type="entry name" value="N-terminal domain of ligase-like"/>
    <property type="match status" value="1"/>
</dbReference>
<dbReference type="Proteomes" id="UP000072763">
    <property type="component" value="Unassembled WGS sequence"/>
</dbReference>
<organism evidence="3 4">
    <name type="scientific">Curtobacterium oceanosedimentum</name>
    <dbReference type="NCBI Taxonomy" id="465820"/>
    <lineage>
        <taxon>Bacteria</taxon>
        <taxon>Bacillati</taxon>
        <taxon>Actinomycetota</taxon>
        <taxon>Actinomycetes</taxon>
        <taxon>Micrococcales</taxon>
        <taxon>Microbacteriaceae</taxon>
        <taxon>Curtobacterium</taxon>
    </lineage>
</organism>
<proteinExistence type="predicted"/>
<reference evidence="3 4" key="1">
    <citation type="journal article" date="2016" name="Front. Microbiol.">
        <title>Genomic Resource of Rice Seed Associated Bacteria.</title>
        <authorList>
            <person name="Midha S."/>
            <person name="Bansal K."/>
            <person name="Sharma S."/>
            <person name="Kumar N."/>
            <person name="Patil P.P."/>
            <person name="Chaudhry V."/>
            <person name="Patil P.B."/>
        </authorList>
    </citation>
    <scope>NUCLEOTIDE SEQUENCE [LARGE SCALE GENOMIC DNA]</scope>
    <source>
        <strain evidence="3 4">NS359</strain>
    </source>
</reference>
<dbReference type="AlphaFoldDB" id="A0A147DT03"/>
<dbReference type="PANTHER" id="PTHR43767">
    <property type="entry name" value="LONG-CHAIN-FATTY-ACID--COA LIGASE"/>
    <property type="match status" value="1"/>
</dbReference>
<feature type="domain" description="AMP-dependent synthetase/ligase" evidence="1">
    <location>
        <begin position="41"/>
        <end position="211"/>
    </location>
</feature>
<comment type="caution">
    <text evidence="3">The sequence shown here is derived from an EMBL/GenBank/DDBJ whole genome shotgun (WGS) entry which is preliminary data.</text>
</comment>
<evidence type="ECO:0000313" key="4">
    <source>
        <dbReference type="Proteomes" id="UP000072763"/>
    </source>
</evidence>
<evidence type="ECO:0000259" key="2">
    <source>
        <dbReference type="Pfam" id="PF13193"/>
    </source>
</evidence>
<gene>
    <name evidence="3" type="ORF">NS359_03705</name>
</gene>
<dbReference type="InterPro" id="IPR025110">
    <property type="entry name" value="AMP-bd_C"/>
</dbReference>
<dbReference type="EMBL" id="LDRC01000015">
    <property type="protein sequence ID" value="KTR53334.1"/>
    <property type="molecule type" value="Genomic_DNA"/>
</dbReference>
<dbReference type="InterPro" id="IPR050237">
    <property type="entry name" value="ATP-dep_AMP-bd_enzyme"/>
</dbReference>
<feature type="domain" description="AMP-binding enzyme C-terminal" evidence="2">
    <location>
        <begin position="301"/>
        <end position="365"/>
    </location>
</feature>
<dbReference type="InterPro" id="IPR000873">
    <property type="entry name" value="AMP-dep_synth/lig_dom"/>
</dbReference>
<accession>A0A147DT03</accession>
<dbReference type="RefSeq" id="WP_058749032.1">
    <property type="nucleotide sequence ID" value="NZ_LDRC01000015.1"/>
</dbReference>
<dbReference type="GO" id="GO:0016878">
    <property type="term" value="F:acid-thiol ligase activity"/>
    <property type="evidence" value="ECO:0007669"/>
    <property type="project" value="UniProtKB-ARBA"/>
</dbReference>
<evidence type="ECO:0000259" key="1">
    <source>
        <dbReference type="Pfam" id="PF00501"/>
    </source>
</evidence>